<dbReference type="SUPFAM" id="SSF56219">
    <property type="entry name" value="DNase I-like"/>
    <property type="match status" value="1"/>
</dbReference>
<keyword evidence="2" id="KW-0255">Endonuclease</keyword>
<reference evidence="3" key="3">
    <citation type="submission" date="2015-04" db="UniProtKB">
        <authorList>
            <consortium name="EnsemblPlants"/>
        </authorList>
    </citation>
    <scope>IDENTIFICATION</scope>
    <source>
        <strain evidence="3">cv. Jemalong A17</strain>
    </source>
</reference>
<evidence type="ECO:0000313" key="4">
    <source>
        <dbReference type="Proteomes" id="UP000002051"/>
    </source>
</evidence>
<accession>A0A072VD17</accession>
<keyword evidence="2" id="KW-0540">Nuclease</keyword>
<keyword evidence="2" id="KW-0378">Hydrolase</keyword>
<gene>
    <name evidence="2" type="ordered locus">MTR_2g105880</name>
</gene>
<dbReference type="PANTHER" id="PTHR33710:SF64">
    <property type="entry name" value="ENDONUCLEASE_EXONUCLEASE_PHOSPHATASE DOMAIN-CONTAINING PROTEIN"/>
    <property type="match status" value="1"/>
</dbReference>
<dbReference type="GO" id="GO:0004519">
    <property type="term" value="F:endonuclease activity"/>
    <property type="evidence" value="ECO:0007669"/>
    <property type="project" value="UniProtKB-KW"/>
</dbReference>
<evidence type="ECO:0000313" key="3">
    <source>
        <dbReference type="EnsemblPlants" id="KEH39697"/>
    </source>
</evidence>
<name>A0A072VD17_MEDTR</name>
<proteinExistence type="predicted"/>
<dbReference type="STRING" id="3880.A0A072VD17"/>
<dbReference type="Pfam" id="PF03372">
    <property type="entry name" value="Exo_endo_phos"/>
    <property type="match status" value="1"/>
</dbReference>
<dbReference type="PANTHER" id="PTHR33710">
    <property type="entry name" value="BNAC02G09200D PROTEIN"/>
    <property type="match status" value="1"/>
</dbReference>
<protein>
    <submittedName>
        <fullName evidence="2">Endonuclease/exonuclease/phosphatase family protein</fullName>
    </submittedName>
</protein>
<evidence type="ECO:0000313" key="2">
    <source>
        <dbReference type="EMBL" id="KEH39697.1"/>
    </source>
</evidence>
<reference evidence="2 4" key="2">
    <citation type="journal article" date="2014" name="BMC Genomics">
        <title>An improved genome release (version Mt4.0) for the model legume Medicago truncatula.</title>
        <authorList>
            <person name="Tang H."/>
            <person name="Krishnakumar V."/>
            <person name="Bidwell S."/>
            <person name="Rosen B."/>
            <person name="Chan A."/>
            <person name="Zhou S."/>
            <person name="Gentzbittel L."/>
            <person name="Childs K.L."/>
            <person name="Yandell M."/>
            <person name="Gundlach H."/>
            <person name="Mayer K.F."/>
            <person name="Schwartz D.C."/>
            <person name="Town C.D."/>
        </authorList>
    </citation>
    <scope>GENOME REANNOTATION</scope>
    <source>
        <strain evidence="2">A17</strain>
        <strain evidence="3 4">cv. Jemalong A17</strain>
    </source>
</reference>
<organism evidence="2 4">
    <name type="scientific">Medicago truncatula</name>
    <name type="common">Barrel medic</name>
    <name type="synonym">Medicago tribuloides</name>
    <dbReference type="NCBI Taxonomy" id="3880"/>
    <lineage>
        <taxon>Eukaryota</taxon>
        <taxon>Viridiplantae</taxon>
        <taxon>Streptophyta</taxon>
        <taxon>Embryophyta</taxon>
        <taxon>Tracheophyta</taxon>
        <taxon>Spermatophyta</taxon>
        <taxon>Magnoliopsida</taxon>
        <taxon>eudicotyledons</taxon>
        <taxon>Gunneridae</taxon>
        <taxon>Pentapetalae</taxon>
        <taxon>rosids</taxon>
        <taxon>fabids</taxon>
        <taxon>Fabales</taxon>
        <taxon>Fabaceae</taxon>
        <taxon>Papilionoideae</taxon>
        <taxon>50 kb inversion clade</taxon>
        <taxon>NPAAA clade</taxon>
        <taxon>Hologalegina</taxon>
        <taxon>IRL clade</taxon>
        <taxon>Trifolieae</taxon>
        <taxon>Medicago</taxon>
    </lineage>
</organism>
<dbReference type="InterPro" id="IPR005135">
    <property type="entry name" value="Endo/exonuclease/phosphatase"/>
</dbReference>
<keyword evidence="4" id="KW-1185">Reference proteome</keyword>
<dbReference type="HOGENOM" id="CLU_000680_36_3_1"/>
<dbReference type="EnsemblPlants" id="KEH39697">
    <property type="protein sequence ID" value="KEH39697"/>
    <property type="gene ID" value="MTR_2g105880"/>
</dbReference>
<dbReference type="Gene3D" id="3.60.10.10">
    <property type="entry name" value="Endonuclease/exonuclease/phosphatase"/>
    <property type="match status" value="1"/>
</dbReference>
<dbReference type="AlphaFoldDB" id="A0A072VD17"/>
<dbReference type="InterPro" id="IPR036691">
    <property type="entry name" value="Endo/exonu/phosph_ase_sf"/>
</dbReference>
<reference evidence="2 4" key="1">
    <citation type="journal article" date="2011" name="Nature">
        <title>The Medicago genome provides insight into the evolution of rhizobial symbioses.</title>
        <authorList>
            <person name="Young N.D."/>
            <person name="Debelle F."/>
            <person name="Oldroyd G.E."/>
            <person name="Geurts R."/>
            <person name="Cannon S.B."/>
            <person name="Udvardi M.K."/>
            <person name="Benedito V.A."/>
            <person name="Mayer K.F."/>
            <person name="Gouzy J."/>
            <person name="Schoof H."/>
            <person name="Van de Peer Y."/>
            <person name="Proost S."/>
            <person name="Cook D.R."/>
            <person name="Meyers B.C."/>
            <person name="Spannagl M."/>
            <person name="Cheung F."/>
            <person name="De Mita S."/>
            <person name="Krishnakumar V."/>
            <person name="Gundlach H."/>
            <person name="Zhou S."/>
            <person name="Mudge J."/>
            <person name="Bharti A.K."/>
            <person name="Murray J.D."/>
            <person name="Naoumkina M.A."/>
            <person name="Rosen B."/>
            <person name="Silverstein K.A."/>
            <person name="Tang H."/>
            <person name="Rombauts S."/>
            <person name="Zhao P.X."/>
            <person name="Zhou P."/>
            <person name="Barbe V."/>
            <person name="Bardou P."/>
            <person name="Bechner M."/>
            <person name="Bellec A."/>
            <person name="Berger A."/>
            <person name="Berges H."/>
            <person name="Bidwell S."/>
            <person name="Bisseling T."/>
            <person name="Choisne N."/>
            <person name="Couloux A."/>
            <person name="Denny R."/>
            <person name="Deshpande S."/>
            <person name="Dai X."/>
            <person name="Doyle J.J."/>
            <person name="Dudez A.M."/>
            <person name="Farmer A.D."/>
            <person name="Fouteau S."/>
            <person name="Franken C."/>
            <person name="Gibelin C."/>
            <person name="Gish J."/>
            <person name="Goldstein S."/>
            <person name="Gonzalez A.J."/>
            <person name="Green P.J."/>
            <person name="Hallab A."/>
            <person name="Hartog M."/>
            <person name="Hua A."/>
            <person name="Humphray S.J."/>
            <person name="Jeong D.H."/>
            <person name="Jing Y."/>
            <person name="Jocker A."/>
            <person name="Kenton S.M."/>
            <person name="Kim D.J."/>
            <person name="Klee K."/>
            <person name="Lai H."/>
            <person name="Lang C."/>
            <person name="Lin S."/>
            <person name="Macmil S.L."/>
            <person name="Magdelenat G."/>
            <person name="Matthews L."/>
            <person name="McCorrison J."/>
            <person name="Monaghan E.L."/>
            <person name="Mun J.H."/>
            <person name="Najar F.Z."/>
            <person name="Nicholson C."/>
            <person name="Noirot C."/>
            <person name="O'Bleness M."/>
            <person name="Paule C.R."/>
            <person name="Poulain J."/>
            <person name="Prion F."/>
            <person name="Qin B."/>
            <person name="Qu C."/>
            <person name="Retzel E.F."/>
            <person name="Riddle C."/>
            <person name="Sallet E."/>
            <person name="Samain S."/>
            <person name="Samson N."/>
            <person name="Sanders I."/>
            <person name="Saurat O."/>
            <person name="Scarpelli C."/>
            <person name="Schiex T."/>
            <person name="Segurens B."/>
            <person name="Severin A.J."/>
            <person name="Sherrier D.J."/>
            <person name="Shi R."/>
            <person name="Sims S."/>
            <person name="Singer S.R."/>
            <person name="Sinharoy S."/>
            <person name="Sterck L."/>
            <person name="Viollet A."/>
            <person name="Wang B.B."/>
            <person name="Wang K."/>
            <person name="Wang M."/>
            <person name="Wang X."/>
            <person name="Warfsmann J."/>
            <person name="Weissenbach J."/>
            <person name="White D.D."/>
            <person name="White J.D."/>
            <person name="Wiley G.B."/>
            <person name="Wincker P."/>
            <person name="Xing Y."/>
            <person name="Yang L."/>
            <person name="Yao Z."/>
            <person name="Ying F."/>
            <person name="Zhai J."/>
            <person name="Zhou L."/>
            <person name="Zuber A."/>
            <person name="Denarie J."/>
            <person name="Dixon R.A."/>
            <person name="May G.D."/>
            <person name="Schwartz D.C."/>
            <person name="Rogers J."/>
            <person name="Quetier F."/>
            <person name="Town C.D."/>
            <person name="Roe B.A."/>
        </authorList>
    </citation>
    <scope>NUCLEOTIDE SEQUENCE [LARGE SCALE GENOMIC DNA]</scope>
    <source>
        <strain evidence="2">A17</strain>
        <strain evidence="3 4">cv. Jemalong A17</strain>
    </source>
</reference>
<dbReference type="Proteomes" id="UP000002051">
    <property type="component" value="Chromosome 2"/>
</dbReference>
<feature type="domain" description="Endonuclease/exonuclease/phosphatase" evidence="1">
    <location>
        <begin position="73"/>
        <end position="284"/>
    </location>
</feature>
<dbReference type="EMBL" id="CM001218">
    <property type="protein sequence ID" value="KEH39697.1"/>
    <property type="molecule type" value="Genomic_DNA"/>
</dbReference>
<evidence type="ECO:0000259" key="1">
    <source>
        <dbReference type="Pfam" id="PF03372"/>
    </source>
</evidence>
<sequence>MIHGNKNLAKEDIREVGKYLGVIFKGDNNDSCNLLTREGRKEWRAGRGNVFMEGEMGDGRPTGEGVGLGGFEKRAEVRRFTQEKHPFVVCLQESKLGMIDEFTIKSLWGSTPYGYSYQASVGTSGGLVTLWDTTVVEVWCTLSLRHVLIVKGRVLNTGKEFIIANVYAPCDTSAKQELWSRLTHFILSYGDANICICGDFNSVRSEDERKGRSIVFRQLDADNFNNFIEGSYLLDLPLCGRLFTWYRGDELTMSRLDRFLVSANWCVSWPNCIQVDHQRGLSDHVSLVLHVDDANWGPRPLRLMKCWAEFQGYSKSFNAN</sequence>